<dbReference type="AlphaFoldDB" id="A0A9N9J1Q2"/>
<sequence length="50" mass="5722">MIPKLSTSRKRSETLFSSRSLCFQKLPKPVNSASSNIKLITDLEEFEISY</sequence>
<proteinExistence type="predicted"/>
<accession>A0A9N9J1Q2</accession>
<dbReference type="EMBL" id="CAJVPY010016977">
    <property type="protein sequence ID" value="CAG8759725.1"/>
    <property type="molecule type" value="Genomic_DNA"/>
</dbReference>
<dbReference type="Proteomes" id="UP000789405">
    <property type="component" value="Unassembled WGS sequence"/>
</dbReference>
<gene>
    <name evidence="1" type="ORF">DERYTH_LOCUS17700</name>
</gene>
<name>A0A9N9J1Q2_9GLOM</name>
<protein>
    <submittedName>
        <fullName evidence="1">6176_t:CDS:1</fullName>
    </submittedName>
</protein>
<comment type="caution">
    <text evidence="1">The sequence shown here is derived from an EMBL/GenBank/DDBJ whole genome shotgun (WGS) entry which is preliminary data.</text>
</comment>
<feature type="non-terminal residue" evidence="1">
    <location>
        <position position="1"/>
    </location>
</feature>
<keyword evidence="2" id="KW-1185">Reference proteome</keyword>
<evidence type="ECO:0000313" key="1">
    <source>
        <dbReference type="EMBL" id="CAG8759725.1"/>
    </source>
</evidence>
<evidence type="ECO:0000313" key="2">
    <source>
        <dbReference type="Proteomes" id="UP000789405"/>
    </source>
</evidence>
<reference evidence="1" key="1">
    <citation type="submission" date="2021-06" db="EMBL/GenBank/DDBJ databases">
        <authorList>
            <person name="Kallberg Y."/>
            <person name="Tangrot J."/>
            <person name="Rosling A."/>
        </authorList>
    </citation>
    <scope>NUCLEOTIDE SEQUENCE</scope>
    <source>
        <strain evidence="1">MA453B</strain>
    </source>
</reference>
<organism evidence="1 2">
    <name type="scientific">Dentiscutata erythropus</name>
    <dbReference type="NCBI Taxonomy" id="1348616"/>
    <lineage>
        <taxon>Eukaryota</taxon>
        <taxon>Fungi</taxon>
        <taxon>Fungi incertae sedis</taxon>
        <taxon>Mucoromycota</taxon>
        <taxon>Glomeromycotina</taxon>
        <taxon>Glomeromycetes</taxon>
        <taxon>Diversisporales</taxon>
        <taxon>Gigasporaceae</taxon>
        <taxon>Dentiscutata</taxon>
    </lineage>
</organism>